<dbReference type="Proteomes" id="UP000291101">
    <property type="component" value="Unassembled WGS sequence"/>
</dbReference>
<dbReference type="Gene3D" id="3.40.50.720">
    <property type="entry name" value="NAD(P)-binding Rossmann-like Domain"/>
    <property type="match status" value="1"/>
</dbReference>
<dbReference type="PROSITE" id="PS00061">
    <property type="entry name" value="ADH_SHORT"/>
    <property type="match status" value="1"/>
</dbReference>
<dbReference type="FunFam" id="3.40.50.720:FF:000084">
    <property type="entry name" value="Short-chain dehydrogenase reductase"/>
    <property type="match status" value="1"/>
</dbReference>
<accession>A0A4Q2SLM5</accession>
<dbReference type="InterPro" id="IPR020904">
    <property type="entry name" value="Sc_DH/Rdtase_CS"/>
</dbReference>
<dbReference type="SMART" id="SM00822">
    <property type="entry name" value="PKS_KR"/>
    <property type="match status" value="1"/>
</dbReference>
<dbReference type="PRINTS" id="PR00081">
    <property type="entry name" value="GDHRDH"/>
</dbReference>
<protein>
    <submittedName>
        <fullName evidence="5">SDR family oxidoreductase</fullName>
    </submittedName>
</protein>
<evidence type="ECO:0000313" key="5">
    <source>
        <dbReference type="EMBL" id="RYC05911.1"/>
    </source>
</evidence>
<evidence type="ECO:0000313" key="6">
    <source>
        <dbReference type="Proteomes" id="UP000291101"/>
    </source>
</evidence>
<name>A0A4Q2SLM5_9ACTN</name>
<evidence type="ECO:0000259" key="4">
    <source>
        <dbReference type="SMART" id="SM00822"/>
    </source>
</evidence>
<feature type="region of interest" description="Disordered" evidence="3">
    <location>
        <begin position="71"/>
        <end position="119"/>
    </location>
</feature>
<keyword evidence="6" id="KW-1185">Reference proteome</keyword>
<dbReference type="EMBL" id="SDWV01000019">
    <property type="protein sequence ID" value="RYC05911.1"/>
    <property type="molecule type" value="Genomic_DNA"/>
</dbReference>
<dbReference type="GO" id="GO:0016616">
    <property type="term" value="F:oxidoreductase activity, acting on the CH-OH group of donors, NAD or NADP as acceptor"/>
    <property type="evidence" value="ECO:0007669"/>
    <property type="project" value="TreeGrafter"/>
</dbReference>
<evidence type="ECO:0000256" key="2">
    <source>
        <dbReference type="ARBA" id="ARBA00023002"/>
    </source>
</evidence>
<keyword evidence="2" id="KW-0560">Oxidoreductase</keyword>
<sequence>MVDHGPRPGRSPVALLDVRPQGLRHRRQLDSSQLQRHQHGADQDLLLRAYRCARGDGLADLRGPGARLAARLRGRARARRDRGRHPRRHQPLRRSRNHRRDSDRLPHHRRPQQRAGAHRGQLIVADRSEGPHHHPRCRPVQAEVTVSSRLAGQVAIVTGGARQIGFAIASRFAAEGASVVLAQRSRDEGEAAEAAIRTAGGEATALTCDVADEDSVAGMVGRTLDLYGRLDVLVNNAGTGVAEHITDLSWDDYRRVIDINVGGVLLGTKYAARQMKVSGRGGSIINISSIQGVLPLRQSAVYAGSKGAVNLITQQTAADLGCFGIRVNAIAPGYIDNEMMHSYHTLVSETPGAAISAARGSIVLGRLGTTDDIAGPALFLASSDSAYVTGTLMLVDGGSQTHGAIA</sequence>
<dbReference type="InterPro" id="IPR002347">
    <property type="entry name" value="SDR_fam"/>
</dbReference>
<dbReference type="InterPro" id="IPR057326">
    <property type="entry name" value="KR_dom"/>
</dbReference>
<dbReference type="InterPro" id="IPR036291">
    <property type="entry name" value="NAD(P)-bd_dom_sf"/>
</dbReference>
<dbReference type="Pfam" id="PF13561">
    <property type="entry name" value="adh_short_C2"/>
    <property type="match status" value="1"/>
</dbReference>
<comment type="similarity">
    <text evidence="1">Belongs to the short-chain dehydrogenases/reductases (SDR) family.</text>
</comment>
<reference evidence="5 6" key="1">
    <citation type="submission" date="2019-01" db="EMBL/GenBank/DDBJ databases">
        <title>Novel species of Nocardioides.</title>
        <authorList>
            <person name="Liu Q."/>
            <person name="X Y.-H."/>
        </authorList>
    </citation>
    <scope>NUCLEOTIDE SEQUENCE [LARGE SCALE GENOMIC DNA]</scope>
    <source>
        <strain evidence="5 6">HLT2-9</strain>
    </source>
</reference>
<dbReference type="PRINTS" id="PR00080">
    <property type="entry name" value="SDRFAMILY"/>
</dbReference>
<feature type="compositionally biased region" description="Basic residues" evidence="3">
    <location>
        <begin position="71"/>
        <end position="99"/>
    </location>
</feature>
<gene>
    <name evidence="5" type="ORF">EUA94_16795</name>
</gene>
<dbReference type="SUPFAM" id="SSF51735">
    <property type="entry name" value="NAD(P)-binding Rossmann-fold domains"/>
    <property type="match status" value="1"/>
</dbReference>
<dbReference type="PANTHER" id="PTHR42760">
    <property type="entry name" value="SHORT-CHAIN DEHYDROGENASES/REDUCTASES FAMILY MEMBER"/>
    <property type="match status" value="1"/>
</dbReference>
<organism evidence="5 6">
    <name type="scientific">Nocardioides zhouii</name>
    <dbReference type="NCBI Taxonomy" id="1168729"/>
    <lineage>
        <taxon>Bacteria</taxon>
        <taxon>Bacillati</taxon>
        <taxon>Actinomycetota</taxon>
        <taxon>Actinomycetes</taxon>
        <taxon>Propionibacteriales</taxon>
        <taxon>Nocardioidaceae</taxon>
        <taxon>Nocardioides</taxon>
    </lineage>
</organism>
<evidence type="ECO:0000256" key="3">
    <source>
        <dbReference type="SAM" id="MobiDB-lite"/>
    </source>
</evidence>
<dbReference type="AlphaFoldDB" id="A0A4Q2SLM5"/>
<evidence type="ECO:0000256" key="1">
    <source>
        <dbReference type="ARBA" id="ARBA00006484"/>
    </source>
</evidence>
<dbReference type="NCBIfam" id="NF005559">
    <property type="entry name" value="PRK07231.1"/>
    <property type="match status" value="1"/>
</dbReference>
<proteinExistence type="inferred from homology"/>
<feature type="domain" description="Ketoreductase" evidence="4">
    <location>
        <begin position="153"/>
        <end position="333"/>
    </location>
</feature>
<comment type="caution">
    <text evidence="5">The sequence shown here is derived from an EMBL/GenBank/DDBJ whole genome shotgun (WGS) entry which is preliminary data.</text>
</comment>
<dbReference type="CDD" id="cd05233">
    <property type="entry name" value="SDR_c"/>
    <property type="match status" value="1"/>
</dbReference>
<dbReference type="OrthoDB" id="286404at2"/>